<proteinExistence type="predicted"/>
<organism evidence="8 9">
    <name type="scientific">Guptibacillus hwajinpoensis</name>
    <dbReference type="NCBI Taxonomy" id="208199"/>
    <lineage>
        <taxon>Bacteria</taxon>
        <taxon>Bacillati</taxon>
        <taxon>Bacillota</taxon>
        <taxon>Bacilli</taxon>
        <taxon>Bacillales</taxon>
        <taxon>Guptibacillaceae</taxon>
        <taxon>Guptibacillus</taxon>
    </lineage>
</organism>
<dbReference type="AlphaFoldDB" id="A0A4U1M908"/>
<reference evidence="8 9" key="1">
    <citation type="submission" date="2019-04" db="EMBL/GenBank/DDBJ databases">
        <title>Genome sequence of Bacillus hwajinpoensis strain Y2.</title>
        <authorList>
            <person name="Fair J.L."/>
            <person name="Maclea K.S."/>
        </authorList>
    </citation>
    <scope>NUCLEOTIDE SEQUENCE [LARGE SCALE GENOMIC DNA]</scope>
    <source>
        <strain evidence="8 9">Y2</strain>
    </source>
</reference>
<evidence type="ECO:0000313" key="9">
    <source>
        <dbReference type="Proteomes" id="UP000310541"/>
    </source>
</evidence>
<protein>
    <submittedName>
        <fullName evidence="8">DUF202 domain-containing protein</fullName>
    </submittedName>
</protein>
<dbReference type="GO" id="GO:0005886">
    <property type="term" value="C:plasma membrane"/>
    <property type="evidence" value="ECO:0007669"/>
    <property type="project" value="UniProtKB-SubCell"/>
</dbReference>
<comment type="caution">
    <text evidence="8">The sequence shown here is derived from an EMBL/GenBank/DDBJ whole genome shotgun (WGS) entry which is preliminary data.</text>
</comment>
<evidence type="ECO:0000256" key="4">
    <source>
        <dbReference type="ARBA" id="ARBA00022989"/>
    </source>
</evidence>
<keyword evidence="4 6" id="KW-1133">Transmembrane helix</keyword>
<keyword evidence="2" id="KW-1003">Cell membrane</keyword>
<accession>A0A4U1M908</accession>
<dbReference type="InterPro" id="IPR003807">
    <property type="entry name" value="DUF202"/>
</dbReference>
<evidence type="ECO:0000256" key="5">
    <source>
        <dbReference type="ARBA" id="ARBA00023136"/>
    </source>
</evidence>
<evidence type="ECO:0000256" key="1">
    <source>
        <dbReference type="ARBA" id="ARBA00004651"/>
    </source>
</evidence>
<dbReference type="EMBL" id="SWFM01000012">
    <property type="protein sequence ID" value="TKD66426.1"/>
    <property type="molecule type" value="Genomic_DNA"/>
</dbReference>
<feature type="transmembrane region" description="Helical" evidence="6">
    <location>
        <begin position="56"/>
        <end position="75"/>
    </location>
</feature>
<evidence type="ECO:0000256" key="6">
    <source>
        <dbReference type="SAM" id="Phobius"/>
    </source>
</evidence>
<sequence>MDIENKKADGRVQQLLANERTFLAWVRTSIAIIGIGFLTASLHFTRAVGERADDQVAVFISFSSLLFGLLTMVGGTIQFYRTKKRILKFEVPSSSWIVIFLLVVVLLIIALIATYFIIQINWLS</sequence>
<dbReference type="PANTHER" id="PTHR34187:SF2">
    <property type="entry name" value="DUF202 DOMAIN-CONTAINING PROTEIN"/>
    <property type="match status" value="1"/>
</dbReference>
<dbReference type="RefSeq" id="WP_136948856.1">
    <property type="nucleotide sequence ID" value="NZ_SWFM01000012.1"/>
</dbReference>
<name>A0A4U1M908_9BACL</name>
<evidence type="ECO:0000256" key="3">
    <source>
        <dbReference type="ARBA" id="ARBA00022692"/>
    </source>
</evidence>
<evidence type="ECO:0000259" key="7">
    <source>
        <dbReference type="Pfam" id="PF02656"/>
    </source>
</evidence>
<dbReference type="OrthoDB" id="582337at2"/>
<feature type="transmembrane region" description="Helical" evidence="6">
    <location>
        <begin position="21"/>
        <end position="44"/>
    </location>
</feature>
<keyword evidence="5 6" id="KW-0472">Membrane</keyword>
<gene>
    <name evidence="8" type="ORF">FBF83_19975</name>
</gene>
<evidence type="ECO:0000256" key="2">
    <source>
        <dbReference type="ARBA" id="ARBA00022475"/>
    </source>
</evidence>
<evidence type="ECO:0000313" key="8">
    <source>
        <dbReference type="EMBL" id="TKD66426.1"/>
    </source>
</evidence>
<dbReference type="InterPro" id="IPR052053">
    <property type="entry name" value="IM_YidH-like"/>
</dbReference>
<feature type="domain" description="DUF202" evidence="7">
    <location>
        <begin position="15"/>
        <end position="84"/>
    </location>
</feature>
<dbReference type="Proteomes" id="UP000310541">
    <property type="component" value="Unassembled WGS sequence"/>
</dbReference>
<dbReference type="PANTHER" id="PTHR34187">
    <property type="entry name" value="FGR18P"/>
    <property type="match status" value="1"/>
</dbReference>
<feature type="transmembrane region" description="Helical" evidence="6">
    <location>
        <begin position="96"/>
        <end position="118"/>
    </location>
</feature>
<comment type="subcellular location">
    <subcellularLocation>
        <location evidence="1">Cell membrane</location>
        <topology evidence="1">Multi-pass membrane protein</topology>
    </subcellularLocation>
</comment>
<keyword evidence="3 6" id="KW-0812">Transmembrane</keyword>
<dbReference type="Pfam" id="PF02656">
    <property type="entry name" value="DUF202"/>
    <property type="match status" value="1"/>
</dbReference>